<dbReference type="PANTHER" id="PTHR47411:SF3">
    <property type="entry name" value="I-BETA-1,3-N-ACETYLGLUCOSAMINYLTRANSFERASE"/>
    <property type="match status" value="1"/>
</dbReference>
<evidence type="ECO:0000313" key="2">
    <source>
        <dbReference type="Proteomes" id="UP000005239"/>
    </source>
</evidence>
<organism evidence="1 2">
    <name type="scientific">Pristionchus pacificus</name>
    <name type="common">Parasitic nematode worm</name>
    <dbReference type="NCBI Taxonomy" id="54126"/>
    <lineage>
        <taxon>Eukaryota</taxon>
        <taxon>Metazoa</taxon>
        <taxon>Ecdysozoa</taxon>
        <taxon>Nematoda</taxon>
        <taxon>Chromadorea</taxon>
        <taxon>Rhabditida</taxon>
        <taxon>Rhabditina</taxon>
        <taxon>Diplogasteromorpha</taxon>
        <taxon>Diplogasteroidea</taxon>
        <taxon>Neodiplogasteridae</taxon>
        <taxon>Pristionchus</taxon>
    </lineage>
</organism>
<sequence>MRSVPYRVKLVILTLYCLIILLFCFHYSTTLTCSIERLIHSPLLIPHGNYCVLPYAFEGRKDKESQSRQSVTLVLHISADYIEENTLIEQISNWNGPVSIAVFFDRPKSQINCLEAMLTKISRKNGKAMKGLSLHYYTTNDQCASLLHRSSLCTIEKKNKTIEEIAAYPANVGRNIAREFIKTEFILMADYEHLFSHGFERRMSEIAVRENITATKSVLVYRIFEIDESAKSPKNKTDLASLLSTNKAVVFHDRFYKGGHSIPDLDKWLKNKDKSGDGIAKRNLSMKARSSWEPQFVSPSSIPYHDEQFPYMIRDNTCLRWELCRAGFSLHLVDDLFMFHRGIKTAKDVGKTKQVQSTNKNRFHRALTAFKKRMDATYPSTKEECPTFRA</sequence>
<dbReference type="AlphaFoldDB" id="A0A2A6BIY3"/>
<evidence type="ECO:0000313" key="1">
    <source>
        <dbReference type="EnsemblMetazoa" id="PPA32014.1"/>
    </source>
</evidence>
<dbReference type="EnsemblMetazoa" id="PPA32014.1">
    <property type="protein sequence ID" value="PPA32014.1"/>
    <property type="gene ID" value="WBGene00204877"/>
</dbReference>
<name>A0A2A6BIY3_PRIPA</name>
<dbReference type="Pfam" id="PF13896">
    <property type="entry name" value="Glyco_transf_49"/>
    <property type="match status" value="1"/>
</dbReference>
<accession>A0A8R1YPC0</accession>
<keyword evidence="2" id="KW-1185">Reference proteome</keyword>
<gene>
    <name evidence="1" type="primary">WBGene00204877</name>
</gene>
<reference evidence="2" key="1">
    <citation type="journal article" date="2008" name="Nat. Genet.">
        <title>The Pristionchus pacificus genome provides a unique perspective on nematode lifestyle and parasitism.</title>
        <authorList>
            <person name="Dieterich C."/>
            <person name="Clifton S.W."/>
            <person name="Schuster L.N."/>
            <person name="Chinwalla A."/>
            <person name="Delehaunty K."/>
            <person name="Dinkelacker I."/>
            <person name="Fulton L."/>
            <person name="Fulton R."/>
            <person name="Godfrey J."/>
            <person name="Minx P."/>
            <person name="Mitreva M."/>
            <person name="Roeseler W."/>
            <person name="Tian H."/>
            <person name="Witte H."/>
            <person name="Yang S.P."/>
            <person name="Wilson R.K."/>
            <person name="Sommer R.J."/>
        </authorList>
    </citation>
    <scope>NUCLEOTIDE SEQUENCE [LARGE SCALE GENOMIC DNA]</scope>
    <source>
        <strain evidence="2">PS312</strain>
    </source>
</reference>
<dbReference type="PANTHER" id="PTHR47411">
    <property type="entry name" value="B3GNT1, BETA-1,3-N-ACETYLGUCOSAMINYLTRANSFERASE 1, HOMOLOG"/>
    <property type="match status" value="1"/>
</dbReference>
<proteinExistence type="predicted"/>
<accession>A0A2A6BIY3</accession>
<dbReference type="OrthoDB" id="9974378at2759"/>
<reference evidence="1" key="2">
    <citation type="submission" date="2022-06" db="UniProtKB">
        <authorList>
            <consortium name="EnsemblMetazoa"/>
        </authorList>
    </citation>
    <scope>IDENTIFICATION</scope>
    <source>
        <strain evidence="1">PS312</strain>
    </source>
</reference>
<dbReference type="Proteomes" id="UP000005239">
    <property type="component" value="Unassembled WGS sequence"/>
</dbReference>
<protein>
    <submittedName>
        <fullName evidence="1">Uncharacterized protein</fullName>
    </submittedName>
</protein>